<dbReference type="EMBL" id="CM045759">
    <property type="protein sequence ID" value="KAI8017944.1"/>
    <property type="molecule type" value="Genomic_DNA"/>
</dbReference>
<dbReference type="Proteomes" id="UP001060215">
    <property type="component" value="Chromosome 2"/>
</dbReference>
<proteinExistence type="predicted"/>
<organism evidence="1 2">
    <name type="scientific">Camellia lanceoleosa</name>
    <dbReference type="NCBI Taxonomy" id="1840588"/>
    <lineage>
        <taxon>Eukaryota</taxon>
        <taxon>Viridiplantae</taxon>
        <taxon>Streptophyta</taxon>
        <taxon>Embryophyta</taxon>
        <taxon>Tracheophyta</taxon>
        <taxon>Spermatophyta</taxon>
        <taxon>Magnoliopsida</taxon>
        <taxon>eudicotyledons</taxon>
        <taxon>Gunneridae</taxon>
        <taxon>Pentapetalae</taxon>
        <taxon>asterids</taxon>
        <taxon>Ericales</taxon>
        <taxon>Theaceae</taxon>
        <taxon>Camellia</taxon>
    </lineage>
</organism>
<accession>A0ACC0HY00</accession>
<protein>
    <submittedName>
        <fullName evidence="1">Vinorine synthase</fullName>
    </submittedName>
</protein>
<name>A0ACC0HY00_9ERIC</name>
<evidence type="ECO:0000313" key="1">
    <source>
        <dbReference type="EMBL" id="KAI8017944.1"/>
    </source>
</evidence>
<evidence type="ECO:0000313" key="2">
    <source>
        <dbReference type="Proteomes" id="UP001060215"/>
    </source>
</evidence>
<gene>
    <name evidence="1" type="ORF">LOK49_LG04G00572</name>
</gene>
<keyword evidence="2" id="KW-1185">Reference proteome</keyword>
<reference evidence="1 2" key="1">
    <citation type="journal article" date="2022" name="Plant J.">
        <title>Chromosome-level genome of Camellia lanceoleosa provides a valuable resource for understanding genome evolution and self-incompatibility.</title>
        <authorList>
            <person name="Gong W."/>
            <person name="Xiao S."/>
            <person name="Wang L."/>
            <person name="Liao Z."/>
            <person name="Chang Y."/>
            <person name="Mo W."/>
            <person name="Hu G."/>
            <person name="Li W."/>
            <person name="Zhao G."/>
            <person name="Zhu H."/>
            <person name="Hu X."/>
            <person name="Ji K."/>
            <person name="Xiang X."/>
            <person name="Song Q."/>
            <person name="Yuan D."/>
            <person name="Jin S."/>
            <person name="Zhang L."/>
        </authorList>
    </citation>
    <scope>NUCLEOTIDE SEQUENCE [LARGE SCALE GENOMIC DNA]</scope>
    <source>
        <strain evidence="1">SQ_2022a</strain>
    </source>
</reference>
<sequence length="440" mass="49442">MEKEIKVEIIARETIKPSSPTPHHLRNYKLSLRDQHATFHYISVAFYYSTPTTIGGGESEEMVGLISERLKVSLSETLTRFYPLAGRLRDNLLVNCNDDGVDFVEARVINNFHLSNFLDEPKLKVIDRLAPPEPTDYYKSPLLLVQVNFFPCNGVVVTVRMSHKIADGFSFGIFIKGWSDIALGSPDTIVPDFNAASSRFPPRDDIPIISLTFKDITQKVVKKRFVFDALKIASLKAKTASECESEQKPTRVEVITALVWKCAVAASRSRFEGSPRPYALMGGVNLRSRLVPPMPKYSFGNIVGMLWAKLDNDDHDYESQATNLANLVSQLRKGSQESNDNNKKKKIASLRQVKGDDMEMYTHSSWCRFPMYEIDFGWGKPTWVSASREGGPVGIELMDARDGEGVEIWVNLFEEDMALFEADQELLAYASPNPSALLNN</sequence>
<comment type="caution">
    <text evidence="1">The sequence shown here is derived from an EMBL/GenBank/DDBJ whole genome shotgun (WGS) entry which is preliminary data.</text>
</comment>